<dbReference type="AlphaFoldDB" id="W9RGY0"/>
<name>W9RGY0_9ROSA</name>
<dbReference type="STRING" id="981085.W9RGY0"/>
<sequence>MIACKPFFRVDRVLKLTNSCNALKKAGYFQVKMGGGKDKQREGKQNKKLKAINPVWRPVSTQASSYEECSLKDVEIELGDEVQVQEVHSSTHISVSNAQNDTELTEAVIEITDQITSSGGLDGSDEDRVLKGKSVVSTEKHSISVEARF</sequence>
<protein>
    <submittedName>
        <fullName evidence="1">Uncharacterized protein</fullName>
    </submittedName>
</protein>
<gene>
    <name evidence="1" type="ORF">L484_026242</name>
</gene>
<keyword evidence="2" id="KW-1185">Reference proteome</keyword>
<dbReference type="EMBL" id="KE344648">
    <property type="protein sequence ID" value="EXB74545.1"/>
    <property type="molecule type" value="Genomic_DNA"/>
</dbReference>
<reference evidence="2" key="1">
    <citation type="submission" date="2013-01" db="EMBL/GenBank/DDBJ databases">
        <title>Draft Genome Sequence of a Mulberry Tree, Morus notabilis C.K. Schneid.</title>
        <authorList>
            <person name="He N."/>
            <person name="Zhao S."/>
        </authorList>
    </citation>
    <scope>NUCLEOTIDE SEQUENCE</scope>
</reference>
<evidence type="ECO:0000313" key="1">
    <source>
        <dbReference type="EMBL" id="EXB74545.1"/>
    </source>
</evidence>
<proteinExistence type="predicted"/>
<organism evidence="1 2">
    <name type="scientific">Morus notabilis</name>
    <dbReference type="NCBI Taxonomy" id="981085"/>
    <lineage>
        <taxon>Eukaryota</taxon>
        <taxon>Viridiplantae</taxon>
        <taxon>Streptophyta</taxon>
        <taxon>Embryophyta</taxon>
        <taxon>Tracheophyta</taxon>
        <taxon>Spermatophyta</taxon>
        <taxon>Magnoliopsida</taxon>
        <taxon>eudicotyledons</taxon>
        <taxon>Gunneridae</taxon>
        <taxon>Pentapetalae</taxon>
        <taxon>rosids</taxon>
        <taxon>fabids</taxon>
        <taxon>Rosales</taxon>
        <taxon>Moraceae</taxon>
        <taxon>Moreae</taxon>
        <taxon>Morus</taxon>
    </lineage>
</organism>
<evidence type="ECO:0000313" key="2">
    <source>
        <dbReference type="Proteomes" id="UP000030645"/>
    </source>
</evidence>
<accession>W9RGY0</accession>
<dbReference type="Proteomes" id="UP000030645">
    <property type="component" value="Unassembled WGS sequence"/>
</dbReference>